<feature type="repeat" description="Solcar" evidence="10">
    <location>
        <begin position="100"/>
        <end position="193"/>
    </location>
</feature>
<dbReference type="InterPro" id="IPR051508">
    <property type="entry name" value="Mito_Carrier_Antiporter"/>
</dbReference>
<feature type="repeat" description="Solcar" evidence="10">
    <location>
        <begin position="1"/>
        <end position="90"/>
    </location>
</feature>
<evidence type="ECO:0000256" key="1">
    <source>
        <dbReference type="ARBA" id="ARBA00004448"/>
    </source>
</evidence>
<dbReference type="InterPro" id="IPR018108">
    <property type="entry name" value="MCP_transmembrane"/>
</dbReference>
<dbReference type="InParanoid" id="A0A2J7R8L8"/>
<evidence type="ECO:0000256" key="7">
    <source>
        <dbReference type="ARBA" id="ARBA00022989"/>
    </source>
</evidence>
<name>A0A2J7R8L8_9NEOP</name>
<evidence type="ECO:0000256" key="6">
    <source>
        <dbReference type="ARBA" id="ARBA00022792"/>
    </source>
</evidence>
<comment type="subcellular location">
    <subcellularLocation>
        <location evidence="1">Mitochondrion inner membrane</location>
        <topology evidence="1">Multi-pass membrane protein</topology>
    </subcellularLocation>
</comment>
<sequence length="314" mass="34491">MEFLLGGVAAVGAGFCTNPLDVIKTRLQLQGELQARGMYTVHYKGFFHAFYAVAKADGVLALQKGLVPALWYQLCLNGVRLGTYDFAEKRGWTTNSAGQTSTPKCIVVGALAGCAGTLTGSPFYLVKTHLQSQAADSIAVGYQHAHTGCTSALWKIYQEHGILGLWRGAFGAMPRASIGSASQLLSFSLCKDYVGKYETFAKRPLLNTFVSSMVGGIVVTLCMTPFDVVMTRLYNQGTDVQGRGLLYQGVVDCFIKMWKTEGIHGFFKGFIPNYIRLGPHTVLCFVFWDSLRELRSKFMSRQHMEDGNVETVQT</sequence>
<reference evidence="12 13" key="1">
    <citation type="submission" date="2017-12" db="EMBL/GenBank/DDBJ databases">
        <title>Hemimetabolous genomes reveal molecular basis of termite eusociality.</title>
        <authorList>
            <person name="Harrison M.C."/>
            <person name="Jongepier E."/>
            <person name="Robertson H.M."/>
            <person name="Arning N."/>
            <person name="Bitard-Feildel T."/>
            <person name="Chao H."/>
            <person name="Childers C.P."/>
            <person name="Dinh H."/>
            <person name="Doddapaneni H."/>
            <person name="Dugan S."/>
            <person name="Gowin J."/>
            <person name="Greiner C."/>
            <person name="Han Y."/>
            <person name="Hu H."/>
            <person name="Hughes D.S.T."/>
            <person name="Huylmans A.-K."/>
            <person name="Kemena C."/>
            <person name="Kremer L.P.M."/>
            <person name="Lee S.L."/>
            <person name="Lopez-Ezquerra A."/>
            <person name="Mallet L."/>
            <person name="Monroy-Kuhn J.M."/>
            <person name="Moser A."/>
            <person name="Murali S.C."/>
            <person name="Muzny D.M."/>
            <person name="Otani S."/>
            <person name="Piulachs M.-D."/>
            <person name="Poelchau M."/>
            <person name="Qu J."/>
            <person name="Schaub F."/>
            <person name="Wada-Katsumata A."/>
            <person name="Worley K.C."/>
            <person name="Xie Q."/>
            <person name="Ylla G."/>
            <person name="Poulsen M."/>
            <person name="Gibbs R.A."/>
            <person name="Schal C."/>
            <person name="Richards S."/>
            <person name="Belles X."/>
            <person name="Korb J."/>
            <person name="Bornberg-Bauer E."/>
        </authorList>
    </citation>
    <scope>NUCLEOTIDE SEQUENCE [LARGE SCALE GENOMIC DNA]</scope>
    <source>
        <tissue evidence="12">Whole body</tissue>
    </source>
</reference>
<keyword evidence="6" id="KW-0999">Mitochondrion inner membrane</keyword>
<keyword evidence="13" id="KW-1185">Reference proteome</keyword>
<evidence type="ECO:0000256" key="3">
    <source>
        <dbReference type="ARBA" id="ARBA00022448"/>
    </source>
</evidence>
<proteinExistence type="inferred from homology"/>
<dbReference type="InterPro" id="IPR023395">
    <property type="entry name" value="MCP_dom_sf"/>
</dbReference>
<evidence type="ECO:0000256" key="10">
    <source>
        <dbReference type="PROSITE-ProRule" id="PRU00282"/>
    </source>
</evidence>
<dbReference type="STRING" id="105785.A0A2J7R8L8"/>
<evidence type="ECO:0000313" key="12">
    <source>
        <dbReference type="EMBL" id="PNF37177.1"/>
    </source>
</evidence>
<comment type="caution">
    <text evidence="12">The sequence shown here is derived from an EMBL/GenBank/DDBJ whole genome shotgun (WGS) entry which is preliminary data.</text>
</comment>
<keyword evidence="4 10" id="KW-0812">Transmembrane</keyword>
<dbReference type="PROSITE" id="PS50920">
    <property type="entry name" value="SOLCAR"/>
    <property type="match status" value="3"/>
</dbReference>
<evidence type="ECO:0000256" key="9">
    <source>
        <dbReference type="ARBA" id="ARBA00023136"/>
    </source>
</evidence>
<dbReference type="Proteomes" id="UP000235965">
    <property type="component" value="Unassembled WGS sequence"/>
</dbReference>
<dbReference type="OrthoDB" id="6703404at2759"/>
<organism evidence="12 13">
    <name type="scientific">Cryptotermes secundus</name>
    <dbReference type="NCBI Taxonomy" id="105785"/>
    <lineage>
        <taxon>Eukaryota</taxon>
        <taxon>Metazoa</taxon>
        <taxon>Ecdysozoa</taxon>
        <taxon>Arthropoda</taxon>
        <taxon>Hexapoda</taxon>
        <taxon>Insecta</taxon>
        <taxon>Pterygota</taxon>
        <taxon>Neoptera</taxon>
        <taxon>Polyneoptera</taxon>
        <taxon>Dictyoptera</taxon>
        <taxon>Blattodea</taxon>
        <taxon>Blattoidea</taxon>
        <taxon>Termitoidae</taxon>
        <taxon>Kalotermitidae</taxon>
        <taxon>Cryptotermitinae</taxon>
        <taxon>Cryptotermes</taxon>
    </lineage>
</organism>
<dbReference type="PANTHER" id="PTHR45928">
    <property type="entry name" value="RE38146P"/>
    <property type="match status" value="1"/>
</dbReference>
<dbReference type="PANTHER" id="PTHR45928:SF1">
    <property type="entry name" value="RE38146P"/>
    <property type="match status" value="1"/>
</dbReference>
<dbReference type="EMBL" id="NEVH01006721">
    <property type="protein sequence ID" value="PNF37177.1"/>
    <property type="molecule type" value="Genomic_DNA"/>
</dbReference>
<dbReference type="SUPFAM" id="SSF103506">
    <property type="entry name" value="Mitochondrial carrier"/>
    <property type="match status" value="1"/>
</dbReference>
<keyword evidence="9 10" id="KW-0472">Membrane</keyword>
<dbReference type="AlphaFoldDB" id="A0A2J7R8L8"/>
<accession>A0A2J7R8L8</accession>
<evidence type="ECO:0000256" key="5">
    <source>
        <dbReference type="ARBA" id="ARBA00022737"/>
    </source>
</evidence>
<keyword evidence="3 11" id="KW-0813">Transport</keyword>
<dbReference type="FunCoup" id="A0A2J7R8L8">
    <property type="interactions" value="51"/>
</dbReference>
<dbReference type="Pfam" id="PF00153">
    <property type="entry name" value="Mito_carr"/>
    <property type="match status" value="3"/>
</dbReference>
<dbReference type="GO" id="GO:0005743">
    <property type="term" value="C:mitochondrial inner membrane"/>
    <property type="evidence" value="ECO:0007669"/>
    <property type="project" value="UniProtKB-SubCell"/>
</dbReference>
<evidence type="ECO:0000256" key="2">
    <source>
        <dbReference type="ARBA" id="ARBA00006375"/>
    </source>
</evidence>
<keyword evidence="5" id="KW-0677">Repeat</keyword>
<gene>
    <name evidence="12" type="primary">slc25a35</name>
    <name evidence="12" type="ORF">B7P43_G00450</name>
</gene>
<keyword evidence="8" id="KW-0496">Mitochondrion</keyword>
<feature type="repeat" description="Solcar" evidence="10">
    <location>
        <begin position="203"/>
        <end position="294"/>
    </location>
</feature>
<evidence type="ECO:0000313" key="13">
    <source>
        <dbReference type="Proteomes" id="UP000235965"/>
    </source>
</evidence>
<evidence type="ECO:0000256" key="8">
    <source>
        <dbReference type="ARBA" id="ARBA00023128"/>
    </source>
</evidence>
<dbReference type="Gene3D" id="1.50.40.10">
    <property type="entry name" value="Mitochondrial carrier domain"/>
    <property type="match status" value="1"/>
</dbReference>
<dbReference type="FunFam" id="1.50.40.10:FF:000039">
    <property type="entry name" value="Solute carrier family 25 member 35"/>
    <property type="match status" value="1"/>
</dbReference>
<evidence type="ECO:0000256" key="4">
    <source>
        <dbReference type="ARBA" id="ARBA00022692"/>
    </source>
</evidence>
<keyword evidence="7" id="KW-1133">Transmembrane helix</keyword>
<protein>
    <submittedName>
        <fullName evidence="12">Solute carrier family 25 member 35</fullName>
    </submittedName>
</protein>
<comment type="similarity">
    <text evidence="2 11">Belongs to the mitochondrial carrier (TC 2.A.29) family.</text>
</comment>
<evidence type="ECO:0000256" key="11">
    <source>
        <dbReference type="RuleBase" id="RU000488"/>
    </source>
</evidence>